<evidence type="ECO:0000313" key="1">
    <source>
        <dbReference type="EMBL" id="TJZ41200.1"/>
    </source>
</evidence>
<reference evidence="1 2" key="1">
    <citation type="submission" date="2019-04" db="EMBL/GenBank/DDBJ databases">
        <title>Streptomyces piniterrae sp. nov., a heliquinomycin-producing actinomycete isolated from rhizosphere soil of Pinus yunnanensis.</title>
        <authorList>
            <person name="Zhuang X."/>
            <person name="Zhao J."/>
        </authorList>
    </citation>
    <scope>NUCLEOTIDE SEQUENCE [LARGE SCALE GENOMIC DNA]</scope>
    <source>
        <strain evidence="2">jys28</strain>
    </source>
</reference>
<dbReference type="OrthoDB" id="4178496at2"/>
<sequence length="225" mass="23999">MFDNPDLKLTGLAYVDGEPVVCGNCDSGFSLQIYKRGFREVWPAWITCLSCGKGDDHQVITNGLVDAALAARTGRQKAEDRDTFTAEWRGIVMAGELVPEFVLDDAVAGAKVLRDEVSKETKAWWQSKKKAAKAQVKAKAGAVTGAAKEKTRDAASTAKAGALTTAWTLQTGGAGPAEAPKAKRRRCTVKGCRGGMVTLSTRLHSSTGKTREVKIPCGVCHRSST</sequence>
<organism evidence="1 2">
    <name type="scientific">Streptomyces piniterrae</name>
    <dbReference type="NCBI Taxonomy" id="2571125"/>
    <lineage>
        <taxon>Bacteria</taxon>
        <taxon>Bacillati</taxon>
        <taxon>Actinomycetota</taxon>
        <taxon>Actinomycetes</taxon>
        <taxon>Kitasatosporales</taxon>
        <taxon>Streptomycetaceae</taxon>
        <taxon>Streptomyces</taxon>
    </lineage>
</organism>
<comment type="caution">
    <text evidence="1">The sequence shown here is derived from an EMBL/GenBank/DDBJ whole genome shotgun (WGS) entry which is preliminary data.</text>
</comment>
<protein>
    <submittedName>
        <fullName evidence="1">Uncharacterized protein</fullName>
    </submittedName>
</protein>
<name>A0A4U0MKL7_9ACTN</name>
<keyword evidence="2" id="KW-1185">Reference proteome</keyword>
<dbReference type="Proteomes" id="UP000308697">
    <property type="component" value="Unassembled WGS sequence"/>
</dbReference>
<dbReference type="AlphaFoldDB" id="A0A4U0MKL7"/>
<dbReference type="EMBL" id="SUMB01000022">
    <property type="protein sequence ID" value="TJZ41200.1"/>
    <property type="molecule type" value="Genomic_DNA"/>
</dbReference>
<evidence type="ECO:0000313" key="2">
    <source>
        <dbReference type="Proteomes" id="UP000308697"/>
    </source>
</evidence>
<proteinExistence type="predicted"/>
<accession>A0A4U0MKL7</accession>
<dbReference type="RefSeq" id="WP_136744935.1">
    <property type="nucleotide sequence ID" value="NZ_SUMB01000022.1"/>
</dbReference>
<gene>
    <name evidence="1" type="ORF">FCH28_37575</name>
</gene>